<protein>
    <submittedName>
        <fullName evidence="2">Heterokaryon incompatibility protein-domain-containing protein</fullName>
    </submittedName>
</protein>
<proteinExistence type="predicted"/>
<name>A0A9P8RJF6_9PEZI</name>
<reference evidence="2" key="1">
    <citation type="journal article" date="2021" name="Nat. Commun.">
        <title>Genetic determinants of endophytism in the Arabidopsis root mycobiome.</title>
        <authorList>
            <person name="Mesny F."/>
            <person name="Miyauchi S."/>
            <person name="Thiergart T."/>
            <person name="Pickel B."/>
            <person name="Atanasova L."/>
            <person name="Karlsson M."/>
            <person name="Huettel B."/>
            <person name="Barry K.W."/>
            <person name="Haridas S."/>
            <person name="Chen C."/>
            <person name="Bauer D."/>
            <person name="Andreopoulos W."/>
            <person name="Pangilinan J."/>
            <person name="LaButti K."/>
            <person name="Riley R."/>
            <person name="Lipzen A."/>
            <person name="Clum A."/>
            <person name="Drula E."/>
            <person name="Henrissat B."/>
            <person name="Kohler A."/>
            <person name="Grigoriev I.V."/>
            <person name="Martin F.M."/>
            <person name="Hacquard S."/>
        </authorList>
    </citation>
    <scope>NUCLEOTIDE SEQUENCE</scope>
    <source>
        <strain evidence="2">MPI-SDFR-AT-0073</strain>
    </source>
</reference>
<dbReference type="Proteomes" id="UP000758603">
    <property type="component" value="Unassembled WGS sequence"/>
</dbReference>
<dbReference type="Pfam" id="PF06985">
    <property type="entry name" value="HET"/>
    <property type="match status" value="1"/>
</dbReference>
<sequence length="381" mass="43892">MLPYVFRPFPKSGYIRTLALEPGAYDDDIVIHMSRVPFDPAHPPYYEALSYFWGSNTNKKPIYVGKQGGSIIMVTRNLEVALRHLRPRHGSSRIMWIDAICINQADDEEKGPQVAKMGQIFKHAARVTAWLGPEQNSSDQAMRLMGYLGSQVSVAWPPFHGSSIPWSMRPTPTAFDKSLGDKMSYLPFSYPETQSIYHLLSRRWFRRLWVRQEIFLATGKAVLVCGSFATPWALFRNAMVSIYCKPCHKVPRGWSRLKTTLSSFIFQTFPVRITTIRQLFDGSECRDSRDRIYAILDLLHDLDRRLNIQPDYTKSTASVYKCLTRMYIEKSRSVKILQDCQIDTNIKNTSWVPDWTAKLETEQFTTMFASSQLASDFVLRI</sequence>
<dbReference type="PANTHER" id="PTHR24148">
    <property type="entry name" value="ANKYRIN REPEAT DOMAIN-CONTAINING PROTEIN 39 HOMOLOG-RELATED"/>
    <property type="match status" value="1"/>
</dbReference>
<evidence type="ECO:0000313" key="2">
    <source>
        <dbReference type="EMBL" id="KAH6647148.1"/>
    </source>
</evidence>
<dbReference type="EMBL" id="JAGPXC010000009">
    <property type="protein sequence ID" value="KAH6647148.1"/>
    <property type="molecule type" value="Genomic_DNA"/>
</dbReference>
<dbReference type="OrthoDB" id="3553147at2759"/>
<keyword evidence="3" id="KW-1185">Reference proteome</keyword>
<comment type="caution">
    <text evidence="2">The sequence shown here is derived from an EMBL/GenBank/DDBJ whole genome shotgun (WGS) entry which is preliminary data.</text>
</comment>
<feature type="domain" description="Heterokaryon incompatibility" evidence="1">
    <location>
        <begin position="46"/>
        <end position="213"/>
    </location>
</feature>
<dbReference type="InterPro" id="IPR010730">
    <property type="entry name" value="HET"/>
</dbReference>
<dbReference type="InterPro" id="IPR052895">
    <property type="entry name" value="HetReg/Transcr_Mod"/>
</dbReference>
<dbReference type="GeneID" id="70137082"/>
<organism evidence="2 3">
    <name type="scientific">Truncatella angustata</name>
    <dbReference type="NCBI Taxonomy" id="152316"/>
    <lineage>
        <taxon>Eukaryota</taxon>
        <taxon>Fungi</taxon>
        <taxon>Dikarya</taxon>
        <taxon>Ascomycota</taxon>
        <taxon>Pezizomycotina</taxon>
        <taxon>Sordariomycetes</taxon>
        <taxon>Xylariomycetidae</taxon>
        <taxon>Amphisphaeriales</taxon>
        <taxon>Sporocadaceae</taxon>
        <taxon>Truncatella</taxon>
    </lineage>
</organism>
<dbReference type="RefSeq" id="XP_045953662.1">
    <property type="nucleotide sequence ID" value="XM_046108191.1"/>
</dbReference>
<dbReference type="PANTHER" id="PTHR24148:SF64">
    <property type="entry name" value="HETEROKARYON INCOMPATIBILITY DOMAIN-CONTAINING PROTEIN"/>
    <property type="match status" value="1"/>
</dbReference>
<evidence type="ECO:0000313" key="3">
    <source>
        <dbReference type="Proteomes" id="UP000758603"/>
    </source>
</evidence>
<evidence type="ECO:0000259" key="1">
    <source>
        <dbReference type="Pfam" id="PF06985"/>
    </source>
</evidence>
<dbReference type="AlphaFoldDB" id="A0A9P8RJF6"/>
<gene>
    <name evidence="2" type="ORF">BKA67DRAFT_663491</name>
</gene>
<accession>A0A9P8RJF6</accession>